<evidence type="ECO:0000313" key="1">
    <source>
        <dbReference type="EMBL" id="MCK8480381.1"/>
    </source>
</evidence>
<keyword evidence="1" id="KW-0251">Elongation factor</keyword>
<gene>
    <name evidence="1" type="ORF">MUY34_07100</name>
</gene>
<protein>
    <submittedName>
        <fullName evidence="1">GreA/GreB family elongation factor</fullName>
    </submittedName>
</protein>
<evidence type="ECO:0000313" key="2">
    <source>
        <dbReference type="Proteomes" id="UP001203687"/>
    </source>
</evidence>
<dbReference type="RefSeq" id="WP_248412500.1">
    <property type="nucleotide sequence ID" value="NZ_JALPQF010000005.1"/>
</dbReference>
<dbReference type="Proteomes" id="UP001203687">
    <property type="component" value="Unassembled WGS sequence"/>
</dbReference>
<reference evidence="1" key="1">
    <citation type="submission" date="2022-04" db="EMBL/GenBank/DDBJ databases">
        <authorList>
            <person name="Ren T."/>
        </authorList>
    </citation>
    <scope>NUCLEOTIDE SEQUENCE</scope>
    <source>
        <strain evidence="1">F63249</strain>
    </source>
</reference>
<proteinExistence type="predicted"/>
<name>A0ABT0H7Q2_9FLAO</name>
<sequence>MNSSLKHTLFEQCQQFVDGRLNAIQQTISEIQESLSSETKSSAGDKHETGRAMLQLEREKAGQQLAEIQKLNQLLSKIDLSKPSKTIGLGSLVFTTQAHYFIIISAGQLQAQDQQFYAISANTPIAKLLLGKQAGDLITFSNQEFTIIEVR</sequence>
<dbReference type="EMBL" id="JALPQF010000005">
    <property type="protein sequence ID" value="MCK8480381.1"/>
    <property type="molecule type" value="Genomic_DNA"/>
</dbReference>
<dbReference type="GO" id="GO:0003746">
    <property type="term" value="F:translation elongation factor activity"/>
    <property type="evidence" value="ECO:0007669"/>
    <property type="project" value="UniProtKB-KW"/>
</dbReference>
<comment type="caution">
    <text evidence="1">The sequence shown here is derived from an EMBL/GenBank/DDBJ whole genome shotgun (WGS) entry which is preliminary data.</text>
</comment>
<keyword evidence="2" id="KW-1185">Reference proteome</keyword>
<keyword evidence="1" id="KW-0648">Protein biosynthesis</keyword>
<organism evidence="1 2">
    <name type="scientific">Psychroserpens algicola</name>
    <dbReference type="NCBI Taxonomy" id="1719034"/>
    <lineage>
        <taxon>Bacteria</taxon>
        <taxon>Pseudomonadati</taxon>
        <taxon>Bacteroidota</taxon>
        <taxon>Flavobacteriia</taxon>
        <taxon>Flavobacteriales</taxon>
        <taxon>Flavobacteriaceae</taxon>
        <taxon>Psychroserpens</taxon>
    </lineage>
</organism>
<accession>A0ABT0H7Q2</accession>